<organism evidence="1 2">
    <name type="scientific">Actinobacteria bacterium BACL2 MAG-120820-bin50</name>
    <dbReference type="NCBI Taxonomy" id="1655570"/>
    <lineage>
        <taxon>Bacteria</taxon>
        <taxon>Bacillati</taxon>
        <taxon>Actinomycetota</taxon>
        <taxon>Actinomycetes</taxon>
        <taxon>Actinomycetes incertae sedis</taxon>
        <taxon>ac1 cluster</taxon>
    </lineage>
</organism>
<gene>
    <name evidence="1" type="ORF">ABR62_01570</name>
</gene>
<reference evidence="1 2" key="1">
    <citation type="submission" date="2015-10" db="EMBL/GenBank/DDBJ databases">
        <title>Metagenome-Assembled Genomes uncover a global brackish microbiome.</title>
        <authorList>
            <person name="Hugerth L.W."/>
            <person name="Larsson J."/>
            <person name="Alneberg J."/>
            <person name="Lindh M.V."/>
            <person name="Legrand C."/>
            <person name="Pinhassi J."/>
            <person name="Andersson A.F."/>
        </authorList>
    </citation>
    <scope>NUCLEOTIDE SEQUENCE [LARGE SCALE GENOMIC DNA]</scope>
    <source>
        <strain evidence="1">BACL2 MAG-120820-bin50</strain>
    </source>
</reference>
<evidence type="ECO:0000313" key="1">
    <source>
        <dbReference type="EMBL" id="KRO50092.1"/>
    </source>
</evidence>
<dbReference type="Proteomes" id="UP000053054">
    <property type="component" value="Unassembled WGS sequence"/>
</dbReference>
<evidence type="ECO:0000313" key="2">
    <source>
        <dbReference type="Proteomes" id="UP000053054"/>
    </source>
</evidence>
<name>A0A0R2QIQ4_9ACTN</name>
<comment type="caution">
    <text evidence="1">The sequence shown here is derived from an EMBL/GenBank/DDBJ whole genome shotgun (WGS) entry which is preliminary data.</text>
</comment>
<dbReference type="AlphaFoldDB" id="A0A0R2QIQ4"/>
<protein>
    <submittedName>
        <fullName evidence="1">Uncharacterized protein</fullName>
    </submittedName>
</protein>
<accession>A0A0R2QIQ4</accession>
<proteinExistence type="predicted"/>
<dbReference type="EMBL" id="LIAU01000376">
    <property type="protein sequence ID" value="KRO50092.1"/>
    <property type="molecule type" value="Genomic_DNA"/>
</dbReference>
<sequence length="89" mass="10425">MDEDLDNLTREELMANVKELRAAIREHRDASLHDLCWYQPKLWGLLPEKSSVEVQVPTREKFMKGCEIYRNSLDAHLPNAQRVDIDFKG</sequence>